<evidence type="ECO:0000313" key="1">
    <source>
        <dbReference type="EMBL" id="KAI7949542.1"/>
    </source>
</evidence>
<dbReference type="Proteomes" id="UP001060170">
    <property type="component" value="Chromosome 8"/>
</dbReference>
<protein>
    <submittedName>
        <fullName evidence="1">Uncharacterized protein</fullName>
    </submittedName>
</protein>
<proteinExistence type="predicted"/>
<reference evidence="2" key="2">
    <citation type="journal article" date="2018" name="Mol. Plant Microbe Interact.">
        <title>Genome sequence resources for the wheat stripe rust pathogen (Puccinia striiformis f. sp. tritici) and the barley stripe rust pathogen (Puccinia striiformis f. sp. hordei).</title>
        <authorList>
            <person name="Xia C."/>
            <person name="Wang M."/>
            <person name="Yin C."/>
            <person name="Cornejo O.E."/>
            <person name="Hulbert S.H."/>
            <person name="Chen X."/>
        </authorList>
    </citation>
    <scope>NUCLEOTIDE SEQUENCE [LARGE SCALE GENOMIC DNA]</scope>
    <source>
        <strain evidence="2">93-210</strain>
    </source>
</reference>
<reference evidence="2" key="1">
    <citation type="journal article" date="2018" name="BMC Genomics">
        <title>Genomic insights into host adaptation between the wheat stripe rust pathogen (Puccinia striiformis f. sp. tritici) and the barley stripe rust pathogen (Puccinia striiformis f. sp. hordei).</title>
        <authorList>
            <person name="Xia C."/>
            <person name="Wang M."/>
            <person name="Yin C."/>
            <person name="Cornejo O.E."/>
            <person name="Hulbert S.H."/>
            <person name="Chen X."/>
        </authorList>
    </citation>
    <scope>NUCLEOTIDE SEQUENCE [LARGE SCALE GENOMIC DNA]</scope>
    <source>
        <strain evidence="2">93-210</strain>
    </source>
</reference>
<name>A0ACC0ECI8_9BASI</name>
<accession>A0ACC0ECI8</accession>
<sequence length="90" mass="10396">MRLKTSGLRLKINHQLSSDTAKVYDGPPMEHTNKDLQVLRRGLQQTFALSTRSGLAELMPSIFHHKWKKLMNNCLPFYEIGAIHLAQLFY</sequence>
<organism evidence="1 2">
    <name type="scientific">Puccinia striiformis f. sp. tritici</name>
    <dbReference type="NCBI Taxonomy" id="168172"/>
    <lineage>
        <taxon>Eukaryota</taxon>
        <taxon>Fungi</taxon>
        <taxon>Dikarya</taxon>
        <taxon>Basidiomycota</taxon>
        <taxon>Pucciniomycotina</taxon>
        <taxon>Pucciniomycetes</taxon>
        <taxon>Pucciniales</taxon>
        <taxon>Pucciniaceae</taxon>
        <taxon>Puccinia</taxon>
    </lineage>
</organism>
<reference evidence="1 2" key="3">
    <citation type="journal article" date="2022" name="Microbiol. Spectr.">
        <title>Folding features and dynamics of 3D genome architecture in plant fungal pathogens.</title>
        <authorList>
            <person name="Xia C."/>
        </authorList>
    </citation>
    <scope>NUCLEOTIDE SEQUENCE [LARGE SCALE GENOMIC DNA]</scope>
    <source>
        <strain evidence="1 2">93-210</strain>
    </source>
</reference>
<dbReference type="EMBL" id="CM045872">
    <property type="protein sequence ID" value="KAI7949542.1"/>
    <property type="molecule type" value="Genomic_DNA"/>
</dbReference>
<gene>
    <name evidence="1" type="ORF">MJO28_008363</name>
</gene>
<comment type="caution">
    <text evidence="1">The sequence shown here is derived from an EMBL/GenBank/DDBJ whole genome shotgun (WGS) entry which is preliminary data.</text>
</comment>
<keyword evidence="2" id="KW-1185">Reference proteome</keyword>
<evidence type="ECO:0000313" key="2">
    <source>
        <dbReference type="Proteomes" id="UP001060170"/>
    </source>
</evidence>